<accession>A0AAD4CPD2</accession>
<dbReference type="AlphaFoldDB" id="A0AAD4CPD2"/>
<evidence type="ECO:0000313" key="2">
    <source>
        <dbReference type="EMBL" id="KAF9890221.1"/>
    </source>
</evidence>
<reference evidence="2" key="1">
    <citation type="journal article" date="2019" name="Beilstein J. Org. Chem.">
        <title>Nanangenines: drimane sesquiterpenoids as the dominant metabolite cohort of a novel Australian fungus, Aspergillus nanangensis.</title>
        <authorList>
            <person name="Lacey H.J."/>
            <person name="Gilchrist C.L.M."/>
            <person name="Crombie A."/>
            <person name="Kalaitzis J.A."/>
            <person name="Vuong D."/>
            <person name="Rutledge P.J."/>
            <person name="Turner P."/>
            <person name="Pitt J.I."/>
            <person name="Lacey E."/>
            <person name="Chooi Y.H."/>
            <person name="Piggott A.M."/>
        </authorList>
    </citation>
    <scope>NUCLEOTIDE SEQUENCE</scope>
    <source>
        <strain evidence="2">MST-FP2251</strain>
    </source>
</reference>
<feature type="region of interest" description="Disordered" evidence="1">
    <location>
        <begin position="1"/>
        <end position="64"/>
    </location>
</feature>
<feature type="compositionally biased region" description="Polar residues" evidence="1">
    <location>
        <begin position="39"/>
        <end position="62"/>
    </location>
</feature>
<dbReference type="Proteomes" id="UP001194746">
    <property type="component" value="Unassembled WGS sequence"/>
</dbReference>
<dbReference type="PANTHER" id="PTHR47784:SF5">
    <property type="entry name" value="STEROL UPTAKE CONTROL PROTEIN 2"/>
    <property type="match status" value="1"/>
</dbReference>
<feature type="compositionally biased region" description="Low complexity" evidence="1">
    <location>
        <begin position="23"/>
        <end position="38"/>
    </location>
</feature>
<dbReference type="EMBL" id="VCAU01000028">
    <property type="protein sequence ID" value="KAF9890221.1"/>
    <property type="molecule type" value="Genomic_DNA"/>
</dbReference>
<protein>
    <submittedName>
        <fullName evidence="2">Uncharacterized protein</fullName>
    </submittedName>
</protein>
<sequence length="388" mass="43883">MGRRSHRKSRAGCLQCKKRKVKPSQPGPSSFQPSGLPSNISDYGPSSQDSSASPRKQSQYETESLALSIPGPTLSLLNTSSELAVLDLELLHHYTTSTCYTLSRAPAVQAIWRDEAPRVGFSMPFVLHALLAISALHLARSNPSRREECICRAQRHHEAAVRTVAPVVPSLAADNCVALFLFAALTCLFSCAKPPGKSDFLVLFQRGRISEWVRLTRGNKAIINCHDNDLRTGTLQPLFVNGSFLAARSRDSHALEQGRPYVWELRQMIREQCLEPSQLQVYMDTLDELSRTLATVMRPGGQWRLDTADVFSWLLQISDEYLELLRQEAPIALIVFAYFCVSLRQIEWMWWMEGLSERLMSELCSALDEKYWEWLRWPQEQICRGPGS</sequence>
<comment type="caution">
    <text evidence="2">The sequence shown here is derived from an EMBL/GenBank/DDBJ whole genome shotgun (WGS) entry which is preliminary data.</text>
</comment>
<reference evidence="2" key="2">
    <citation type="submission" date="2020-02" db="EMBL/GenBank/DDBJ databases">
        <authorList>
            <person name="Gilchrist C.L.M."/>
            <person name="Chooi Y.-H."/>
        </authorList>
    </citation>
    <scope>NUCLEOTIDE SEQUENCE</scope>
    <source>
        <strain evidence="2">MST-FP2251</strain>
    </source>
</reference>
<keyword evidence="3" id="KW-1185">Reference proteome</keyword>
<proteinExistence type="predicted"/>
<evidence type="ECO:0000256" key="1">
    <source>
        <dbReference type="SAM" id="MobiDB-lite"/>
    </source>
</evidence>
<feature type="compositionally biased region" description="Basic residues" evidence="1">
    <location>
        <begin position="1"/>
        <end position="22"/>
    </location>
</feature>
<dbReference type="GO" id="GO:0001228">
    <property type="term" value="F:DNA-binding transcription activator activity, RNA polymerase II-specific"/>
    <property type="evidence" value="ECO:0007669"/>
    <property type="project" value="TreeGrafter"/>
</dbReference>
<organism evidence="2 3">
    <name type="scientific">Aspergillus nanangensis</name>
    <dbReference type="NCBI Taxonomy" id="2582783"/>
    <lineage>
        <taxon>Eukaryota</taxon>
        <taxon>Fungi</taxon>
        <taxon>Dikarya</taxon>
        <taxon>Ascomycota</taxon>
        <taxon>Pezizomycotina</taxon>
        <taxon>Eurotiomycetes</taxon>
        <taxon>Eurotiomycetidae</taxon>
        <taxon>Eurotiales</taxon>
        <taxon>Aspergillaceae</taxon>
        <taxon>Aspergillus</taxon>
        <taxon>Aspergillus subgen. Circumdati</taxon>
    </lineage>
</organism>
<name>A0AAD4CPD2_ASPNN</name>
<gene>
    <name evidence="2" type="ORF">FE257_006133</name>
</gene>
<evidence type="ECO:0000313" key="3">
    <source>
        <dbReference type="Proteomes" id="UP001194746"/>
    </source>
</evidence>
<dbReference type="InterPro" id="IPR021858">
    <property type="entry name" value="Fun_TF"/>
</dbReference>
<dbReference type="InterPro" id="IPR053157">
    <property type="entry name" value="Sterol_Uptake_Regulator"/>
</dbReference>
<dbReference type="PANTHER" id="PTHR47784">
    <property type="entry name" value="STEROL UPTAKE CONTROL PROTEIN 2"/>
    <property type="match status" value="1"/>
</dbReference>
<dbReference type="Pfam" id="PF11951">
    <property type="entry name" value="Fungal_trans_2"/>
    <property type="match status" value="1"/>
</dbReference>